<dbReference type="AlphaFoldDB" id="A0A2M9CGW3"/>
<dbReference type="InterPro" id="IPR023214">
    <property type="entry name" value="HAD_sf"/>
</dbReference>
<sequence length="259" mass="27891">MAGRHAAEEPPGTSTPEFPAAVLFDLDDTLFAHRAAVESGVLAHRTSLGGELAAADAAVEFARWTDLEEHHYHRYLSGEVGFLEQRRERARGFVAPYGIDLDDDAADAWFDGYLAGYRAAWSLHDDALPCLDELGRRRPGVRFGIITNGELDFQTEKLDAVALSERVDSVVASGAVGIAKPDPRIFRLACELLAVRPEHAVYVGDRLHTDAIGAASAGLTGVWIDRRGTATDADLAEAATAGAHVIRSLDELPELLLPA</sequence>
<dbReference type="PRINTS" id="PR00413">
    <property type="entry name" value="HADHALOGNASE"/>
</dbReference>
<organism evidence="4 5">
    <name type="scientific">Diaminobutyricimonas aerilata</name>
    <dbReference type="NCBI Taxonomy" id="1162967"/>
    <lineage>
        <taxon>Bacteria</taxon>
        <taxon>Bacillati</taxon>
        <taxon>Actinomycetota</taxon>
        <taxon>Actinomycetes</taxon>
        <taxon>Micrococcales</taxon>
        <taxon>Microbacteriaceae</taxon>
        <taxon>Diaminobutyricimonas</taxon>
    </lineage>
</organism>
<evidence type="ECO:0000313" key="5">
    <source>
        <dbReference type="Proteomes" id="UP000228758"/>
    </source>
</evidence>
<accession>A0A2M9CGW3</accession>
<dbReference type="InterPro" id="IPR006439">
    <property type="entry name" value="HAD-SF_hydro_IA"/>
</dbReference>
<comment type="caution">
    <text evidence="4">The sequence shown here is derived from an EMBL/GenBank/DDBJ whole genome shotgun (WGS) entry which is preliminary data.</text>
</comment>
<dbReference type="SUPFAM" id="SSF56784">
    <property type="entry name" value="HAD-like"/>
    <property type="match status" value="1"/>
</dbReference>
<protein>
    <submittedName>
        <fullName evidence="4">Putative hydrolase of the HAD superfamily</fullName>
    </submittedName>
</protein>
<dbReference type="Gene3D" id="1.20.120.1600">
    <property type="match status" value="1"/>
</dbReference>
<dbReference type="InterPro" id="IPR051400">
    <property type="entry name" value="HAD-like_hydrolase"/>
</dbReference>
<dbReference type="Proteomes" id="UP000228758">
    <property type="component" value="Unassembled WGS sequence"/>
</dbReference>
<dbReference type="Pfam" id="PF00702">
    <property type="entry name" value="Hydrolase"/>
    <property type="match status" value="1"/>
</dbReference>
<keyword evidence="5" id="KW-1185">Reference proteome</keyword>
<proteinExistence type="predicted"/>
<dbReference type="EMBL" id="PGFF01000001">
    <property type="protein sequence ID" value="PJJ71163.1"/>
    <property type="molecule type" value="Genomic_DNA"/>
</dbReference>
<dbReference type="GO" id="GO:0044281">
    <property type="term" value="P:small molecule metabolic process"/>
    <property type="evidence" value="ECO:0007669"/>
    <property type="project" value="UniProtKB-ARBA"/>
</dbReference>
<dbReference type="PANTHER" id="PTHR46470">
    <property type="entry name" value="N-ACYLNEURAMINATE-9-PHOSPHATASE"/>
    <property type="match status" value="1"/>
</dbReference>
<dbReference type="InterPro" id="IPR036412">
    <property type="entry name" value="HAD-like_sf"/>
</dbReference>
<dbReference type="Gene3D" id="3.40.50.1000">
    <property type="entry name" value="HAD superfamily/HAD-like"/>
    <property type="match status" value="1"/>
</dbReference>
<evidence type="ECO:0000256" key="1">
    <source>
        <dbReference type="ARBA" id="ARBA00001946"/>
    </source>
</evidence>
<keyword evidence="2 4" id="KW-0378">Hydrolase</keyword>
<dbReference type="GO" id="GO:0016787">
    <property type="term" value="F:hydrolase activity"/>
    <property type="evidence" value="ECO:0007669"/>
    <property type="project" value="UniProtKB-KW"/>
</dbReference>
<comment type="cofactor">
    <cofactor evidence="1">
        <name>Mg(2+)</name>
        <dbReference type="ChEBI" id="CHEBI:18420"/>
    </cofactor>
</comment>
<dbReference type="SFLD" id="SFLDS00003">
    <property type="entry name" value="Haloacid_Dehalogenase"/>
    <property type="match status" value="1"/>
</dbReference>
<evidence type="ECO:0000256" key="3">
    <source>
        <dbReference type="ARBA" id="ARBA00022842"/>
    </source>
</evidence>
<dbReference type="NCBIfam" id="TIGR01549">
    <property type="entry name" value="HAD-SF-IA-v1"/>
    <property type="match status" value="1"/>
</dbReference>
<reference evidence="4 5" key="1">
    <citation type="submission" date="2017-11" db="EMBL/GenBank/DDBJ databases">
        <title>Genomic Encyclopedia of Archaeal and Bacterial Type Strains, Phase II (KMG-II): From Individual Species to Whole Genera.</title>
        <authorList>
            <person name="Goeker M."/>
        </authorList>
    </citation>
    <scope>NUCLEOTIDE SEQUENCE [LARGE SCALE GENOMIC DNA]</scope>
    <source>
        <strain evidence="4 5">DSM 27393</strain>
    </source>
</reference>
<evidence type="ECO:0000313" key="4">
    <source>
        <dbReference type="EMBL" id="PJJ71163.1"/>
    </source>
</evidence>
<keyword evidence="3" id="KW-0460">Magnesium</keyword>
<dbReference type="OrthoDB" id="9810501at2"/>
<dbReference type="SFLD" id="SFLDG01129">
    <property type="entry name" value="C1.5:_HAD__Beta-PGM__Phosphata"/>
    <property type="match status" value="1"/>
</dbReference>
<evidence type="ECO:0000256" key="2">
    <source>
        <dbReference type="ARBA" id="ARBA00022801"/>
    </source>
</evidence>
<dbReference type="PANTHER" id="PTHR46470:SF4">
    <property type="entry name" value="5-AMINO-6-(5-PHOSPHO-D-RIBITYLAMINO)URACIL PHOSPHATASE YIGB"/>
    <property type="match status" value="1"/>
</dbReference>
<gene>
    <name evidence="4" type="ORF">CLV46_0705</name>
</gene>
<dbReference type="RefSeq" id="WP_100363500.1">
    <property type="nucleotide sequence ID" value="NZ_PGFF01000001.1"/>
</dbReference>
<name>A0A2M9CGW3_9MICO</name>